<name>A0A365L0U3_9BACL</name>
<accession>A0A365L0U3</accession>
<organism evidence="1 2">
    <name type="scientific">Planococcus halotolerans</name>
    <dbReference type="NCBI Taxonomy" id="2233542"/>
    <lineage>
        <taxon>Bacteria</taxon>
        <taxon>Bacillati</taxon>
        <taxon>Bacillota</taxon>
        <taxon>Bacilli</taxon>
        <taxon>Bacillales</taxon>
        <taxon>Caryophanaceae</taxon>
        <taxon>Planococcus</taxon>
    </lineage>
</organism>
<gene>
    <name evidence="1" type="ORF">DP120_05440</name>
</gene>
<reference evidence="1 2" key="1">
    <citation type="submission" date="2018-06" db="EMBL/GenBank/DDBJ databases">
        <title>The draft genome sequences of strains SCU63 and S1.</title>
        <authorList>
            <person name="Gan L."/>
        </authorList>
    </citation>
    <scope>NUCLEOTIDE SEQUENCE [LARGE SCALE GENOMIC DNA]</scope>
    <source>
        <strain evidence="1 2">SCU63</strain>
    </source>
</reference>
<dbReference type="AlphaFoldDB" id="A0A365L0U3"/>
<sequence>MSNIPPNILALLADADHAGVNMKSPKAVVTHLLAHGEKESILFFYKPNSLEFDFDKYNEAVEVMRKQKN</sequence>
<keyword evidence="2" id="KW-1185">Reference proteome</keyword>
<comment type="caution">
    <text evidence="1">The sequence shown here is derived from an EMBL/GenBank/DDBJ whole genome shotgun (WGS) entry which is preliminary data.</text>
</comment>
<dbReference type="EMBL" id="QLZR01000002">
    <property type="protein sequence ID" value="RAZ79060.1"/>
    <property type="molecule type" value="Genomic_DNA"/>
</dbReference>
<proteinExistence type="predicted"/>
<dbReference type="Proteomes" id="UP000251002">
    <property type="component" value="Unassembled WGS sequence"/>
</dbReference>
<evidence type="ECO:0000313" key="1">
    <source>
        <dbReference type="EMBL" id="RAZ79060.1"/>
    </source>
</evidence>
<dbReference type="RefSeq" id="WP_112222623.1">
    <property type="nucleotide sequence ID" value="NZ_CP047673.1"/>
</dbReference>
<protein>
    <submittedName>
        <fullName evidence="1">Uncharacterized protein</fullName>
    </submittedName>
</protein>
<evidence type="ECO:0000313" key="2">
    <source>
        <dbReference type="Proteomes" id="UP000251002"/>
    </source>
</evidence>